<reference evidence="2 3" key="1">
    <citation type="journal article" date="2012" name="Proc. Natl. Acad. Sci. U.S.A.">
        <title>Comparative genomics of Ceriporiopsis subvermispora and Phanerochaete chrysosporium provide insight into selective ligninolysis.</title>
        <authorList>
            <person name="Fernandez-Fueyo E."/>
            <person name="Ruiz-Duenas F.J."/>
            <person name="Ferreira P."/>
            <person name="Floudas D."/>
            <person name="Hibbett D.S."/>
            <person name="Canessa P."/>
            <person name="Larrondo L.F."/>
            <person name="James T.Y."/>
            <person name="Seelenfreund D."/>
            <person name="Lobos S."/>
            <person name="Polanco R."/>
            <person name="Tello M."/>
            <person name="Honda Y."/>
            <person name="Watanabe T."/>
            <person name="Watanabe T."/>
            <person name="Ryu J.S."/>
            <person name="Kubicek C.P."/>
            <person name="Schmoll M."/>
            <person name="Gaskell J."/>
            <person name="Hammel K.E."/>
            <person name="St John F.J."/>
            <person name="Vanden Wymelenberg A."/>
            <person name="Sabat G."/>
            <person name="Splinter BonDurant S."/>
            <person name="Syed K."/>
            <person name="Yadav J.S."/>
            <person name="Doddapaneni H."/>
            <person name="Subramanian V."/>
            <person name="Lavin J.L."/>
            <person name="Oguiza J.A."/>
            <person name="Perez G."/>
            <person name="Pisabarro A.G."/>
            <person name="Ramirez L."/>
            <person name="Santoyo F."/>
            <person name="Master E."/>
            <person name="Coutinho P.M."/>
            <person name="Henrissat B."/>
            <person name="Lombard V."/>
            <person name="Magnuson J.K."/>
            <person name="Kuees U."/>
            <person name="Hori C."/>
            <person name="Igarashi K."/>
            <person name="Samejima M."/>
            <person name="Held B.W."/>
            <person name="Barry K.W."/>
            <person name="LaButti K.M."/>
            <person name="Lapidus A."/>
            <person name="Lindquist E.A."/>
            <person name="Lucas S.M."/>
            <person name="Riley R."/>
            <person name="Salamov A.A."/>
            <person name="Hoffmeister D."/>
            <person name="Schwenk D."/>
            <person name="Hadar Y."/>
            <person name="Yarden O."/>
            <person name="de Vries R.P."/>
            <person name="Wiebenga A."/>
            <person name="Stenlid J."/>
            <person name="Eastwood D."/>
            <person name="Grigoriev I.V."/>
            <person name="Berka R.M."/>
            <person name="Blanchette R.A."/>
            <person name="Kersten P."/>
            <person name="Martinez A.T."/>
            <person name="Vicuna R."/>
            <person name="Cullen D."/>
        </authorList>
    </citation>
    <scope>NUCLEOTIDE SEQUENCE [LARGE SCALE GENOMIC DNA]</scope>
    <source>
        <strain evidence="2 3">B</strain>
    </source>
</reference>
<gene>
    <name evidence="2" type="ORF">CERSUDRAFT_90070</name>
</gene>
<feature type="compositionally biased region" description="Basic and acidic residues" evidence="1">
    <location>
        <begin position="85"/>
        <end position="108"/>
    </location>
</feature>
<dbReference type="OrthoDB" id="2803682at2759"/>
<dbReference type="Proteomes" id="UP000016930">
    <property type="component" value="Unassembled WGS sequence"/>
</dbReference>
<evidence type="ECO:0000313" key="3">
    <source>
        <dbReference type="Proteomes" id="UP000016930"/>
    </source>
</evidence>
<dbReference type="EMBL" id="KB445791">
    <property type="protein sequence ID" value="EMD41504.1"/>
    <property type="molecule type" value="Genomic_DNA"/>
</dbReference>
<evidence type="ECO:0000256" key="1">
    <source>
        <dbReference type="SAM" id="MobiDB-lite"/>
    </source>
</evidence>
<feature type="region of interest" description="Disordered" evidence="1">
    <location>
        <begin position="74"/>
        <end position="159"/>
    </location>
</feature>
<keyword evidence="3" id="KW-1185">Reference proteome</keyword>
<sequence>MDDSHAPNGRSGYYFQRFSPSNRYHPMNSHNWLLRQPESLEQWPTLTVFTMVYGAMALKYWGLPPCVERLRKTHSSDFYSPSVQRRSERQDEERQERLAERQKRRQEPDMLELLDVVSQSMRPRRPSHEAEQARQKREQREREESDRKVQDWLNESMDA</sequence>
<accession>M2PXC3</accession>
<name>M2PXC3_CERS8</name>
<proteinExistence type="predicted"/>
<dbReference type="HOGENOM" id="CLU_1660515_0_0_1"/>
<organism evidence="2 3">
    <name type="scientific">Ceriporiopsis subvermispora (strain B)</name>
    <name type="common">White-rot fungus</name>
    <name type="synonym">Gelatoporia subvermispora</name>
    <dbReference type="NCBI Taxonomy" id="914234"/>
    <lineage>
        <taxon>Eukaryota</taxon>
        <taxon>Fungi</taxon>
        <taxon>Dikarya</taxon>
        <taxon>Basidiomycota</taxon>
        <taxon>Agaricomycotina</taxon>
        <taxon>Agaricomycetes</taxon>
        <taxon>Polyporales</taxon>
        <taxon>Gelatoporiaceae</taxon>
        <taxon>Gelatoporia</taxon>
    </lineage>
</organism>
<protein>
    <submittedName>
        <fullName evidence="2">Uncharacterized protein</fullName>
    </submittedName>
</protein>
<feature type="compositionally biased region" description="Basic and acidic residues" evidence="1">
    <location>
        <begin position="126"/>
        <end position="150"/>
    </location>
</feature>
<dbReference type="AlphaFoldDB" id="M2PXC3"/>
<evidence type="ECO:0000313" key="2">
    <source>
        <dbReference type="EMBL" id="EMD41504.1"/>
    </source>
</evidence>